<dbReference type="PIRSF" id="PIRSF006692">
    <property type="entry name" value="TF_HTH_AF0396_prd"/>
    <property type="match status" value="1"/>
</dbReference>
<dbReference type="OrthoDB" id="330490at2157"/>
<gene>
    <name evidence="3" type="ORF">CUN85_07500</name>
</gene>
<evidence type="ECO:0000259" key="1">
    <source>
        <dbReference type="Pfam" id="PF08350"/>
    </source>
</evidence>
<dbReference type="Pfam" id="PF25213">
    <property type="entry name" value="HVO_A0261_N"/>
    <property type="match status" value="1"/>
</dbReference>
<dbReference type="SUPFAM" id="SSF46785">
    <property type="entry name" value="Winged helix' DNA-binding domain"/>
    <property type="match status" value="1"/>
</dbReference>
<evidence type="ECO:0000313" key="3">
    <source>
        <dbReference type="EMBL" id="TGC09201.1"/>
    </source>
</evidence>
<dbReference type="InterPro" id="IPR016490">
    <property type="entry name" value="Tscrpt_reg_HTH_AF0396-typ3"/>
</dbReference>
<evidence type="ECO:0000313" key="4">
    <source>
        <dbReference type="Proteomes" id="UP000297295"/>
    </source>
</evidence>
<feature type="domain" description="HVO-A0261-like N-terminal" evidence="2">
    <location>
        <begin position="12"/>
        <end position="88"/>
    </location>
</feature>
<organism evidence="3 4">
    <name type="scientific">Methanolobus halotolerans</name>
    <dbReference type="NCBI Taxonomy" id="2052935"/>
    <lineage>
        <taxon>Archaea</taxon>
        <taxon>Methanobacteriati</taxon>
        <taxon>Methanobacteriota</taxon>
        <taxon>Stenosarchaea group</taxon>
        <taxon>Methanomicrobia</taxon>
        <taxon>Methanosarcinales</taxon>
        <taxon>Methanosarcinaceae</taxon>
        <taxon>Methanolobus</taxon>
    </lineage>
</organism>
<keyword evidence="4" id="KW-1185">Reference proteome</keyword>
<dbReference type="AlphaFoldDB" id="A0A4E0Q5R3"/>
<feature type="domain" description="Methanogenesis regulatory protein FilR1 middle" evidence="1">
    <location>
        <begin position="131"/>
        <end position="255"/>
    </location>
</feature>
<dbReference type="InterPro" id="IPR036390">
    <property type="entry name" value="WH_DNA-bd_sf"/>
</dbReference>
<dbReference type="Pfam" id="PF08350">
    <property type="entry name" value="FilR1_middle"/>
    <property type="match status" value="1"/>
</dbReference>
<sequence>MPSVKKTLLDIIFASEKRKNTLLLLKEGPCEMDTLLKSLNTTRTALLPQIRILEDYYLIDQLGNSYELTEIGELVTNEMIPLLDIIEVFDNKVDYLGTHNLDFIPPHLVKKISKLRKCKEVNLPLPESYQLNQETVKTTFMSESFFVVTSFFHPNYPYIFPEMVQEDVKLHIIVSEYVLDIMRTQYHEIFVGLIRNGSLDLYAYPEEMGFQVIAFNDYRLLLRLLTNDGEIDINHMLCSSSDALEWGRELFEHYKYVSTPITEDIF</sequence>
<accession>A0A4E0Q5R3</accession>
<name>A0A4E0Q5R3_9EURY</name>
<dbReference type="EMBL" id="PGGK01000006">
    <property type="protein sequence ID" value="TGC09201.1"/>
    <property type="molecule type" value="Genomic_DNA"/>
</dbReference>
<evidence type="ECO:0000259" key="2">
    <source>
        <dbReference type="Pfam" id="PF25213"/>
    </source>
</evidence>
<reference evidence="3 4" key="1">
    <citation type="submission" date="2017-11" db="EMBL/GenBank/DDBJ databases">
        <title>Isolation and Characterization of Methanogenic Archaea from Saline Meromictic Lake at Siberia.</title>
        <authorList>
            <person name="Shen Y."/>
            <person name="Huang H.-H."/>
            <person name="Lai M.-C."/>
            <person name="Chen S.-C."/>
        </authorList>
    </citation>
    <scope>NUCLEOTIDE SEQUENCE [LARGE SCALE GENOMIC DNA]</scope>
    <source>
        <strain evidence="3 4">SY-01</strain>
    </source>
</reference>
<comment type="caution">
    <text evidence="3">The sequence shown here is derived from an EMBL/GenBank/DDBJ whole genome shotgun (WGS) entry which is preliminary data.</text>
</comment>
<proteinExistence type="predicted"/>
<dbReference type="InterPro" id="IPR057527">
    <property type="entry name" value="HVO_A0261-like_N"/>
</dbReference>
<protein>
    <submittedName>
        <fullName evidence="3">Transcriptional regulator</fullName>
    </submittedName>
</protein>
<dbReference type="Proteomes" id="UP000297295">
    <property type="component" value="Unassembled WGS sequence"/>
</dbReference>
<dbReference type="InterPro" id="IPR013561">
    <property type="entry name" value="FilR1_middle_dom"/>
</dbReference>